<organism evidence="2 3">
    <name type="scientific">Kineococcus endophyticus</name>
    <dbReference type="NCBI Taxonomy" id="1181883"/>
    <lineage>
        <taxon>Bacteria</taxon>
        <taxon>Bacillati</taxon>
        <taxon>Actinomycetota</taxon>
        <taxon>Actinomycetes</taxon>
        <taxon>Kineosporiales</taxon>
        <taxon>Kineosporiaceae</taxon>
        <taxon>Kineococcus</taxon>
    </lineage>
</organism>
<evidence type="ECO:0000313" key="2">
    <source>
        <dbReference type="EMBL" id="MEW9263253.1"/>
    </source>
</evidence>
<sequence>MSTLVLGASGTVGRRIAAGLERRGVTARRASRGRGGDVPFDWNDPATHDLALRGVDAVHVMAPPGDATPEHVVLPFLERAAAAGVRRATLLSASSIPDAAAGPGLVAARLRDHLPEGTVLRPTWFASNVTDDHAHADSVRRDDEVVTATADGRVPFIDPDDIAAVAVSVLTSPTPPEAALVLTGPEPLSFDEVAAELSRFTGRTIVHRRVDEAGLARRWAATGMPAAFAGVLAAMDTAIAAGSEDRTTTDVERTTGRPPRTFREFLATRDPRTLRRPDGVSPRPAS</sequence>
<accession>A0ABV3P0W1</accession>
<reference evidence="2 3" key="1">
    <citation type="submission" date="2024-07" db="EMBL/GenBank/DDBJ databases">
        <authorList>
            <person name="Thanompreechachai J."/>
            <person name="Duangmal K."/>
        </authorList>
    </citation>
    <scope>NUCLEOTIDE SEQUENCE [LARGE SCALE GENOMIC DNA]</scope>
    <source>
        <strain evidence="2 3">KCTC 19886</strain>
    </source>
</reference>
<dbReference type="Gene3D" id="3.90.25.10">
    <property type="entry name" value="UDP-galactose 4-epimerase, domain 1"/>
    <property type="match status" value="1"/>
</dbReference>
<dbReference type="PANTHER" id="PTHR43162">
    <property type="match status" value="1"/>
</dbReference>
<feature type="region of interest" description="Disordered" evidence="1">
    <location>
        <begin position="243"/>
        <end position="286"/>
    </location>
</feature>
<dbReference type="PANTHER" id="PTHR43162:SF1">
    <property type="entry name" value="PRESTALK A DIFFERENTIATION PROTEIN A"/>
    <property type="match status" value="1"/>
</dbReference>
<evidence type="ECO:0000256" key="1">
    <source>
        <dbReference type="SAM" id="MobiDB-lite"/>
    </source>
</evidence>
<proteinExistence type="predicted"/>
<dbReference type="EMBL" id="JBFNQN010000001">
    <property type="protein sequence ID" value="MEW9263253.1"/>
    <property type="molecule type" value="Genomic_DNA"/>
</dbReference>
<dbReference type="Proteomes" id="UP001555826">
    <property type="component" value="Unassembled WGS sequence"/>
</dbReference>
<evidence type="ECO:0000313" key="3">
    <source>
        <dbReference type="Proteomes" id="UP001555826"/>
    </source>
</evidence>
<name>A0ABV3P0W1_9ACTN</name>
<dbReference type="InterPro" id="IPR036291">
    <property type="entry name" value="NAD(P)-bd_dom_sf"/>
</dbReference>
<gene>
    <name evidence="2" type="ORF">AB1207_00680</name>
</gene>
<comment type="caution">
    <text evidence="2">The sequence shown here is derived from an EMBL/GenBank/DDBJ whole genome shotgun (WGS) entry which is preliminary data.</text>
</comment>
<dbReference type="Gene3D" id="3.40.50.720">
    <property type="entry name" value="NAD(P)-binding Rossmann-like Domain"/>
    <property type="match status" value="1"/>
</dbReference>
<dbReference type="InterPro" id="IPR051604">
    <property type="entry name" value="Ergot_Alk_Oxidoreductase"/>
</dbReference>
<dbReference type="SUPFAM" id="SSF51735">
    <property type="entry name" value="NAD(P)-binding Rossmann-fold domains"/>
    <property type="match status" value="1"/>
</dbReference>
<keyword evidence="3" id="KW-1185">Reference proteome</keyword>
<feature type="compositionally biased region" description="Basic and acidic residues" evidence="1">
    <location>
        <begin position="243"/>
        <end position="278"/>
    </location>
</feature>
<dbReference type="RefSeq" id="WP_367635849.1">
    <property type="nucleotide sequence ID" value="NZ_JBFNQN010000001.1"/>
</dbReference>
<protein>
    <submittedName>
        <fullName evidence="2">Ergot alkaloid biosynthesis protein</fullName>
    </submittedName>
</protein>